<gene>
    <name evidence="2" type="ORF">D7V93_39240</name>
</gene>
<dbReference type="SMART" id="SM00329">
    <property type="entry name" value="BPI2"/>
    <property type="match status" value="1"/>
</dbReference>
<sequence>MAVYYSVMNRFAATTLLVSLFAWVGEARSAEPSYSVRITRAGLDGFFDRVAEESVAYATKSPSSDIDLTVSGVDLKLKALRISELERPQLTYTLQGPDKFAVHVNVPRLVIQGPVHASRPKVVSPQQDDGNIAFNFSNATVDLSFTLGESENGIPKVSQSDCAAKLGPVKVNTQDFREKFAVEALSSSVKEVRPIFTPQLCSLMKKVLSENMNQALGGIPNGVRFSKDLQVKGQLKPVITQDSLQVSFFEKPATKLSSPLSPARCDMGVGGSPQARLTVSDALFNNALSEAHKNGALNSTFLSSSPGPSKILALNCNPQEEESCLGNVAPAVAEKYGEDASVELQMKTTVAPTLEFKDGQAAVKANWQATMFVTRQLDKQRTLEANIVVTISGSLQTKVQGATAYARVTLNDVQIKIEEPAHKKWEEKIKNTFKILLETYINDDLLKGGLPLPSGLKVDGASIKFVKHCAQASGSLSYPAAVNSDAKGP</sequence>
<dbReference type="InterPro" id="IPR032942">
    <property type="entry name" value="BPI/LBP/Plunc"/>
</dbReference>
<organism evidence="2 3">
    <name type="scientific">Corallococcus llansteffanensis</name>
    <dbReference type="NCBI Taxonomy" id="2316731"/>
    <lineage>
        <taxon>Bacteria</taxon>
        <taxon>Pseudomonadati</taxon>
        <taxon>Myxococcota</taxon>
        <taxon>Myxococcia</taxon>
        <taxon>Myxococcales</taxon>
        <taxon>Cystobacterineae</taxon>
        <taxon>Myxococcaceae</taxon>
        <taxon>Corallococcus</taxon>
    </lineage>
</organism>
<comment type="caution">
    <text evidence="2">The sequence shown here is derived from an EMBL/GenBank/DDBJ whole genome shotgun (WGS) entry which is preliminary data.</text>
</comment>
<dbReference type="GO" id="GO:0008289">
    <property type="term" value="F:lipid binding"/>
    <property type="evidence" value="ECO:0007669"/>
    <property type="project" value="InterPro"/>
</dbReference>
<reference evidence="3" key="1">
    <citation type="submission" date="2018-09" db="EMBL/GenBank/DDBJ databases">
        <authorList>
            <person name="Livingstone P.G."/>
            <person name="Whitworth D.E."/>
        </authorList>
    </citation>
    <scope>NUCLEOTIDE SEQUENCE [LARGE SCALE GENOMIC DNA]</scope>
    <source>
        <strain evidence="3">CA051B</strain>
    </source>
</reference>
<dbReference type="Pfam" id="PF02886">
    <property type="entry name" value="LBP_BPI_CETP_C"/>
    <property type="match status" value="1"/>
</dbReference>
<dbReference type="Gene3D" id="3.15.10.10">
    <property type="entry name" value="Bactericidal permeability-increasing protein, domain 1"/>
    <property type="match status" value="1"/>
</dbReference>
<keyword evidence="3" id="KW-1185">Reference proteome</keyword>
<name>A0A3A8NN32_9BACT</name>
<dbReference type="GO" id="GO:0005615">
    <property type="term" value="C:extracellular space"/>
    <property type="evidence" value="ECO:0007669"/>
    <property type="project" value="TreeGrafter"/>
</dbReference>
<dbReference type="EMBL" id="RAWB01000737">
    <property type="protein sequence ID" value="RKH40834.1"/>
    <property type="molecule type" value="Genomic_DNA"/>
</dbReference>
<evidence type="ECO:0000259" key="1">
    <source>
        <dbReference type="SMART" id="SM00329"/>
    </source>
</evidence>
<dbReference type="InterPro" id="IPR001124">
    <property type="entry name" value="Lipid-bd_serum_glycop_C"/>
</dbReference>
<protein>
    <recommendedName>
        <fullName evidence="1">Lipid-binding serum glycoprotein C-terminal domain-containing protein</fullName>
    </recommendedName>
</protein>
<dbReference type="InterPro" id="IPR017943">
    <property type="entry name" value="Bactericidal_perm-incr_a/b_dom"/>
</dbReference>
<dbReference type="Proteomes" id="UP000272888">
    <property type="component" value="Unassembled WGS sequence"/>
</dbReference>
<dbReference type="AlphaFoldDB" id="A0A3A8NN32"/>
<accession>A0A3A8NN32</accession>
<dbReference type="SUPFAM" id="SSF55394">
    <property type="entry name" value="Bactericidal permeability-increasing protein, BPI"/>
    <property type="match status" value="2"/>
</dbReference>
<dbReference type="Gene3D" id="3.15.20.10">
    <property type="entry name" value="Bactericidal permeability-increasing protein, domain 2"/>
    <property type="match status" value="1"/>
</dbReference>
<evidence type="ECO:0000313" key="3">
    <source>
        <dbReference type="Proteomes" id="UP000272888"/>
    </source>
</evidence>
<proteinExistence type="predicted"/>
<dbReference type="PANTHER" id="PTHR10504">
    <property type="entry name" value="BACTERICIDAL PERMEABILITY-INCREASING BPI PROTEIN-RELATED"/>
    <property type="match status" value="1"/>
</dbReference>
<evidence type="ECO:0000313" key="2">
    <source>
        <dbReference type="EMBL" id="RKH40834.1"/>
    </source>
</evidence>
<feature type="domain" description="Lipid-binding serum glycoprotein C-terminal" evidence="1">
    <location>
        <begin position="269"/>
        <end position="480"/>
    </location>
</feature>
<dbReference type="PANTHER" id="PTHR10504:SF131">
    <property type="entry name" value="BPI2 DOMAIN-CONTAINING PROTEIN"/>
    <property type="match status" value="1"/>
</dbReference>